<name>A0ABX7PU96_9BACT</name>
<feature type="DNA-binding region" description="OmpR/PhoB-type" evidence="3">
    <location>
        <begin position="132"/>
        <end position="231"/>
    </location>
</feature>
<dbReference type="Gene3D" id="1.10.10.10">
    <property type="entry name" value="Winged helix-like DNA-binding domain superfamily/Winged helix DNA-binding domain"/>
    <property type="match status" value="1"/>
</dbReference>
<dbReference type="PROSITE" id="PS51755">
    <property type="entry name" value="OMPR_PHOB"/>
    <property type="match status" value="1"/>
</dbReference>
<evidence type="ECO:0000256" key="1">
    <source>
        <dbReference type="ARBA" id="ARBA00023125"/>
    </source>
</evidence>
<dbReference type="InterPro" id="IPR036388">
    <property type="entry name" value="WH-like_DNA-bd_sf"/>
</dbReference>
<dbReference type="Proteomes" id="UP000663088">
    <property type="component" value="Chromosome"/>
</dbReference>
<feature type="modified residue" description="4-aspartylphosphate" evidence="2">
    <location>
        <position position="59"/>
    </location>
</feature>
<evidence type="ECO:0000313" key="6">
    <source>
        <dbReference type="EMBL" id="QSR86565.1"/>
    </source>
</evidence>
<evidence type="ECO:0000259" key="5">
    <source>
        <dbReference type="PROSITE" id="PS51755"/>
    </source>
</evidence>
<evidence type="ECO:0000313" key="7">
    <source>
        <dbReference type="Proteomes" id="UP000663088"/>
    </source>
</evidence>
<dbReference type="CDD" id="cd17620">
    <property type="entry name" value="REC_OmpR_KdpE-like"/>
    <property type="match status" value="1"/>
</dbReference>
<dbReference type="SMART" id="SM00862">
    <property type="entry name" value="Trans_reg_C"/>
    <property type="match status" value="1"/>
</dbReference>
<feature type="domain" description="Response regulatory" evidence="4">
    <location>
        <begin position="10"/>
        <end position="123"/>
    </location>
</feature>
<dbReference type="InterPro" id="IPR039420">
    <property type="entry name" value="WalR-like"/>
</dbReference>
<dbReference type="PROSITE" id="PS50110">
    <property type="entry name" value="RESPONSE_REGULATORY"/>
    <property type="match status" value="1"/>
</dbReference>
<dbReference type="PANTHER" id="PTHR48111">
    <property type="entry name" value="REGULATOR OF RPOS"/>
    <property type="match status" value="1"/>
</dbReference>
<proteinExistence type="predicted"/>
<dbReference type="Pfam" id="PF00486">
    <property type="entry name" value="Trans_reg_C"/>
    <property type="match status" value="1"/>
</dbReference>
<dbReference type="Pfam" id="PF00072">
    <property type="entry name" value="Response_reg"/>
    <property type="match status" value="1"/>
</dbReference>
<evidence type="ECO:0000256" key="3">
    <source>
        <dbReference type="PROSITE-ProRule" id="PRU01091"/>
    </source>
</evidence>
<dbReference type="Gene3D" id="3.40.50.2300">
    <property type="match status" value="1"/>
</dbReference>
<accession>A0ABX7PU96</accession>
<dbReference type="EMBL" id="CP065956">
    <property type="protein sequence ID" value="QSR86565.1"/>
    <property type="molecule type" value="Genomic_DNA"/>
</dbReference>
<dbReference type="PANTHER" id="PTHR48111:SF50">
    <property type="entry name" value="KDP OPERON TRANSCRIPTIONAL REGULATORY PROTEIN KDPE"/>
    <property type="match status" value="1"/>
</dbReference>
<dbReference type="InterPro" id="IPR001867">
    <property type="entry name" value="OmpR/PhoB-type_DNA-bd"/>
</dbReference>
<gene>
    <name evidence="6" type="ORF">EM20IM_08760</name>
</gene>
<keyword evidence="1 3" id="KW-0238">DNA-binding</keyword>
<organism evidence="6 7">
    <name type="scientific">Candidatus Methylacidiphilum infernorum</name>
    <dbReference type="NCBI Taxonomy" id="511746"/>
    <lineage>
        <taxon>Bacteria</taxon>
        <taxon>Pseudomonadati</taxon>
        <taxon>Verrucomicrobiota</taxon>
        <taxon>Methylacidiphilae</taxon>
        <taxon>Methylacidiphilales</taxon>
        <taxon>Methylacidiphilaceae</taxon>
        <taxon>Methylacidiphilum (ex Ratnadevi et al. 2023)</taxon>
    </lineage>
</organism>
<dbReference type="Gene3D" id="6.10.250.690">
    <property type="match status" value="1"/>
</dbReference>
<evidence type="ECO:0000256" key="2">
    <source>
        <dbReference type="PROSITE-ProRule" id="PRU00169"/>
    </source>
</evidence>
<feature type="domain" description="OmpR/PhoB-type" evidence="5">
    <location>
        <begin position="132"/>
        <end position="231"/>
    </location>
</feature>
<dbReference type="InterPro" id="IPR011006">
    <property type="entry name" value="CheY-like_superfamily"/>
</dbReference>
<dbReference type="InterPro" id="IPR001789">
    <property type="entry name" value="Sig_transdc_resp-reg_receiver"/>
</dbReference>
<dbReference type="SMART" id="SM00448">
    <property type="entry name" value="REC"/>
    <property type="match status" value="1"/>
</dbReference>
<dbReference type="RefSeq" id="WP_206846349.1">
    <property type="nucleotide sequence ID" value="NZ_CP065956.1"/>
</dbReference>
<evidence type="ECO:0000259" key="4">
    <source>
        <dbReference type="PROSITE" id="PS50110"/>
    </source>
</evidence>
<keyword evidence="7" id="KW-1185">Reference proteome</keyword>
<reference evidence="6 7" key="1">
    <citation type="submission" date="2020-12" db="EMBL/GenBank/DDBJ databases">
        <authorList>
            <person name="Awala S.I."/>
            <person name="Gwak J.-H."/>
            <person name="Kim S.-J."/>
            <person name="Rhee S.-K."/>
        </authorList>
    </citation>
    <scope>NUCLEOTIDE SEQUENCE [LARGE SCALE GENOMIC DNA]</scope>
    <source>
        <strain evidence="6 7">IT5</strain>
    </source>
</reference>
<protein>
    <submittedName>
        <fullName evidence="6">Response regulator</fullName>
    </submittedName>
</protein>
<sequence length="240" mass="27690">MNKDKQVPLSVLVIDDEPQILKLLKLILESKGYRVFLASTAKEGILEAAQRRPNIIILDLLLPDMNGTEVIQRIREWSQVPILVLSAVDQEREKVQALDSGADDYLTKPFGEEELMARIRVLLRRLQPQADLQVFRTGGLEVDLVNRRVFFQKKEIRLTSTEYGILRLLIRHAGKVLTHRQILQEVWGPRGVDQVHYLRVYMARLREKIEENSLQPKLLLTEPGIGYRLMILDPDQNGIK</sequence>
<keyword evidence="2" id="KW-0597">Phosphoprotein</keyword>
<dbReference type="CDD" id="cd00383">
    <property type="entry name" value="trans_reg_C"/>
    <property type="match status" value="1"/>
</dbReference>
<dbReference type="SUPFAM" id="SSF52172">
    <property type="entry name" value="CheY-like"/>
    <property type="match status" value="1"/>
</dbReference>